<dbReference type="GO" id="GO:0008168">
    <property type="term" value="F:methyltransferase activity"/>
    <property type="evidence" value="ECO:0007669"/>
    <property type="project" value="UniProtKB-KW"/>
</dbReference>
<keyword evidence="1 3" id="KW-0808">Transferase</keyword>
<dbReference type="Proteomes" id="UP001470288">
    <property type="component" value="Unassembled WGS sequence"/>
</dbReference>
<sequence length="235" mass="27136">MSYSKAFCNVYNQFGWNYFPEAFGEQLLTWMEQNQIHIEKSLDLACGTGVLCEILHAHGINASGMDFSEGMIAIARERNPKIHYDVADMITYRPDQKFDLVTCTGDALNHIMELSDIDRIFANVYNDLEDGGYFIFDILNEKEVPMEEPIDLDFSDTVKAQFMVTHDPDGRINLKTTVFENGIRQFEENIKEIVHDEKAVCELLCKNGFRVEKCSNHFLENEGNYSKTWYVIARK</sequence>
<protein>
    <submittedName>
        <fullName evidence="3">Class I SAM-dependent methyltransferase</fullName>
        <ecNumber evidence="3">2.1.-.-</ecNumber>
    </submittedName>
</protein>
<evidence type="ECO:0000313" key="4">
    <source>
        <dbReference type="Proteomes" id="UP001470288"/>
    </source>
</evidence>
<dbReference type="GO" id="GO:0032259">
    <property type="term" value="P:methylation"/>
    <property type="evidence" value="ECO:0007669"/>
    <property type="project" value="UniProtKB-KW"/>
</dbReference>
<proteinExistence type="predicted"/>
<organism evidence="3 4">
    <name type="scientific">Hominiventricola aquisgranensis</name>
    <dbReference type="NCBI Taxonomy" id="3133164"/>
    <lineage>
        <taxon>Bacteria</taxon>
        <taxon>Bacillati</taxon>
        <taxon>Bacillota</taxon>
        <taxon>Clostridia</taxon>
        <taxon>Lachnospirales</taxon>
        <taxon>Lachnospiraceae</taxon>
        <taxon>Hominiventricola</taxon>
    </lineage>
</organism>
<comment type="caution">
    <text evidence="3">The sequence shown here is derived from an EMBL/GenBank/DDBJ whole genome shotgun (WGS) entry which is preliminary data.</text>
</comment>
<evidence type="ECO:0000313" key="3">
    <source>
        <dbReference type="EMBL" id="MEQ2579519.1"/>
    </source>
</evidence>
<feature type="domain" description="Methyltransferase" evidence="2">
    <location>
        <begin position="42"/>
        <end position="132"/>
    </location>
</feature>
<dbReference type="Gene3D" id="2.20.25.110">
    <property type="entry name" value="S-adenosyl-L-methionine-dependent methyltransferases"/>
    <property type="match status" value="1"/>
</dbReference>
<dbReference type="RefSeq" id="WP_118510383.1">
    <property type="nucleotide sequence ID" value="NZ_JBBMFC010000022.1"/>
</dbReference>
<dbReference type="InterPro" id="IPR029063">
    <property type="entry name" value="SAM-dependent_MTases_sf"/>
</dbReference>
<evidence type="ECO:0000259" key="2">
    <source>
        <dbReference type="Pfam" id="PF13649"/>
    </source>
</evidence>
<dbReference type="EC" id="2.1.-.-" evidence="3"/>
<evidence type="ECO:0000256" key="1">
    <source>
        <dbReference type="ARBA" id="ARBA00022679"/>
    </source>
</evidence>
<dbReference type="SUPFAM" id="SSF53335">
    <property type="entry name" value="S-adenosyl-L-methionine-dependent methyltransferases"/>
    <property type="match status" value="1"/>
</dbReference>
<dbReference type="Pfam" id="PF13649">
    <property type="entry name" value="Methyltransf_25"/>
    <property type="match status" value="1"/>
</dbReference>
<dbReference type="CDD" id="cd02440">
    <property type="entry name" value="AdoMet_MTases"/>
    <property type="match status" value="1"/>
</dbReference>
<keyword evidence="4" id="KW-1185">Reference proteome</keyword>
<keyword evidence="3" id="KW-0489">Methyltransferase</keyword>
<gene>
    <name evidence="3" type="ORF">WMO62_11870</name>
</gene>
<dbReference type="PANTHER" id="PTHR43861">
    <property type="entry name" value="TRANS-ACONITATE 2-METHYLTRANSFERASE-RELATED"/>
    <property type="match status" value="1"/>
</dbReference>
<dbReference type="InterPro" id="IPR041698">
    <property type="entry name" value="Methyltransf_25"/>
</dbReference>
<dbReference type="Gene3D" id="3.40.50.150">
    <property type="entry name" value="Vaccinia Virus protein VP39"/>
    <property type="match status" value="1"/>
</dbReference>
<reference evidence="3 4" key="1">
    <citation type="submission" date="2024-03" db="EMBL/GenBank/DDBJ databases">
        <title>Human intestinal bacterial collection.</title>
        <authorList>
            <person name="Pauvert C."/>
            <person name="Hitch T.C.A."/>
            <person name="Clavel T."/>
        </authorList>
    </citation>
    <scope>NUCLEOTIDE SEQUENCE [LARGE SCALE GENOMIC DNA]</scope>
    <source>
        <strain evidence="3 4">CLA-AA-H78B</strain>
    </source>
</reference>
<name>A0ABV1I2U5_9FIRM</name>
<accession>A0ABV1I2U5</accession>
<dbReference type="EMBL" id="JBBMFC010000022">
    <property type="protein sequence ID" value="MEQ2579519.1"/>
    <property type="molecule type" value="Genomic_DNA"/>
</dbReference>